<name>A0A6V7X5I5_MELEN</name>
<evidence type="ECO:0000313" key="3">
    <source>
        <dbReference type="Proteomes" id="UP000580250"/>
    </source>
</evidence>
<sequence>MILNINLILKVLKIMTAFGATRSVCLSDTFDVLLINVQCRCEPNSMSISSSTSQLAAFAMENSQSEFLRMRSFVY</sequence>
<protein>
    <submittedName>
        <fullName evidence="2">Uncharacterized protein</fullName>
    </submittedName>
</protein>
<comment type="caution">
    <text evidence="2">The sequence shown here is derived from an EMBL/GenBank/DDBJ whole genome shotgun (WGS) entry which is preliminary data.</text>
</comment>
<keyword evidence="1" id="KW-0732">Signal</keyword>
<feature type="chain" id="PRO_5028136250" evidence="1">
    <location>
        <begin position="24"/>
        <end position="75"/>
    </location>
</feature>
<dbReference type="EMBL" id="CAJEWN010001115">
    <property type="protein sequence ID" value="CAD2194455.1"/>
    <property type="molecule type" value="Genomic_DNA"/>
</dbReference>
<gene>
    <name evidence="2" type="ORF">MENT_LOCUS47474</name>
</gene>
<reference evidence="2 3" key="1">
    <citation type="submission" date="2020-08" db="EMBL/GenBank/DDBJ databases">
        <authorList>
            <person name="Koutsovoulos G."/>
            <person name="Danchin GJ E."/>
        </authorList>
    </citation>
    <scope>NUCLEOTIDE SEQUENCE [LARGE SCALE GENOMIC DNA]</scope>
</reference>
<evidence type="ECO:0000313" key="2">
    <source>
        <dbReference type="EMBL" id="CAD2194455.1"/>
    </source>
</evidence>
<evidence type="ECO:0000256" key="1">
    <source>
        <dbReference type="SAM" id="SignalP"/>
    </source>
</evidence>
<feature type="signal peptide" evidence="1">
    <location>
        <begin position="1"/>
        <end position="23"/>
    </location>
</feature>
<accession>A0A6V7X5I5</accession>
<organism evidence="2 3">
    <name type="scientific">Meloidogyne enterolobii</name>
    <name type="common">Root-knot nematode worm</name>
    <name type="synonym">Meloidogyne mayaguensis</name>
    <dbReference type="NCBI Taxonomy" id="390850"/>
    <lineage>
        <taxon>Eukaryota</taxon>
        <taxon>Metazoa</taxon>
        <taxon>Ecdysozoa</taxon>
        <taxon>Nematoda</taxon>
        <taxon>Chromadorea</taxon>
        <taxon>Rhabditida</taxon>
        <taxon>Tylenchina</taxon>
        <taxon>Tylenchomorpha</taxon>
        <taxon>Tylenchoidea</taxon>
        <taxon>Meloidogynidae</taxon>
        <taxon>Meloidogyninae</taxon>
        <taxon>Meloidogyne</taxon>
    </lineage>
</organism>
<dbReference type="AlphaFoldDB" id="A0A6V7X5I5"/>
<dbReference type="Proteomes" id="UP000580250">
    <property type="component" value="Unassembled WGS sequence"/>
</dbReference>
<proteinExistence type="predicted"/>